<feature type="compositionally biased region" description="Basic and acidic residues" evidence="1">
    <location>
        <begin position="79"/>
        <end position="89"/>
    </location>
</feature>
<feature type="region of interest" description="Disordered" evidence="1">
    <location>
        <begin position="1"/>
        <end position="24"/>
    </location>
</feature>
<dbReference type="AlphaFoldDB" id="A0AAV2ICW8"/>
<proteinExistence type="predicted"/>
<feature type="compositionally biased region" description="Low complexity" evidence="1">
    <location>
        <begin position="346"/>
        <end position="363"/>
    </location>
</feature>
<organism evidence="2 3">
    <name type="scientific">Lymnaea stagnalis</name>
    <name type="common">Great pond snail</name>
    <name type="synonym">Helix stagnalis</name>
    <dbReference type="NCBI Taxonomy" id="6523"/>
    <lineage>
        <taxon>Eukaryota</taxon>
        <taxon>Metazoa</taxon>
        <taxon>Spiralia</taxon>
        <taxon>Lophotrochozoa</taxon>
        <taxon>Mollusca</taxon>
        <taxon>Gastropoda</taxon>
        <taxon>Heterobranchia</taxon>
        <taxon>Euthyneura</taxon>
        <taxon>Panpulmonata</taxon>
        <taxon>Hygrophila</taxon>
        <taxon>Lymnaeoidea</taxon>
        <taxon>Lymnaeidae</taxon>
        <taxon>Lymnaea</taxon>
    </lineage>
</organism>
<comment type="caution">
    <text evidence="2">The sequence shown here is derived from an EMBL/GenBank/DDBJ whole genome shotgun (WGS) entry which is preliminary data.</text>
</comment>
<sequence length="363" mass="41352">MEVHRLLPSHTQDASKAEGQASPQQSIAFQEVLELTQRKLLRHITMYSVSMDLESYPRLILIDLKTNLERPKTTVLSSREAHQRSKVSDDGADASDSKSGSCGGDIKEQAGADDLDKSLPDHPGYEDKSDKYCIRLLCEHEQGWHEAPTCLSFPSKDGAELEDYLKSIAPYVARILAVLKYSKINIPILTTPQGENLRRKLEEWCTRMTPDFQNEYNIILQTVMEEDENRIYGGLKRCHMPNGKILWLCEEHEKSSFTLTEEKYKPQLGQREGLKEIYEMEEEEQMLDDSRPTTSLDVARPDSRAHDRSPQKGTHDDRPSAEVQQIPVKVVSPTSGQVLPRRPNLTRRQTSSRKTTSQACRLM</sequence>
<evidence type="ECO:0000313" key="2">
    <source>
        <dbReference type="EMBL" id="CAL1544120.1"/>
    </source>
</evidence>
<feature type="compositionally biased region" description="Basic and acidic residues" evidence="1">
    <location>
        <begin position="299"/>
        <end position="320"/>
    </location>
</feature>
<evidence type="ECO:0000256" key="1">
    <source>
        <dbReference type="SAM" id="MobiDB-lite"/>
    </source>
</evidence>
<name>A0AAV2ICW8_LYMST</name>
<feature type="region of interest" description="Disordered" evidence="1">
    <location>
        <begin position="72"/>
        <end position="121"/>
    </location>
</feature>
<dbReference type="EMBL" id="CAXITT010000598">
    <property type="protein sequence ID" value="CAL1544120.1"/>
    <property type="molecule type" value="Genomic_DNA"/>
</dbReference>
<evidence type="ECO:0000313" key="3">
    <source>
        <dbReference type="Proteomes" id="UP001497497"/>
    </source>
</evidence>
<gene>
    <name evidence="2" type="ORF">GSLYS_00017633001</name>
</gene>
<keyword evidence="3" id="KW-1185">Reference proteome</keyword>
<reference evidence="2 3" key="1">
    <citation type="submission" date="2024-04" db="EMBL/GenBank/DDBJ databases">
        <authorList>
            <consortium name="Genoscope - CEA"/>
            <person name="William W."/>
        </authorList>
    </citation>
    <scope>NUCLEOTIDE SEQUENCE [LARGE SCALE GENOMIC DNA]</scope>
</reference>
<feature type="compositionally biased region" description="Basic and acidic residues" evidence="1">
    <location>
        <begin position="105"/>
        <end position="121"/>
    </location>
</feature>
<protein>
    <submittedName>
        <fullName evidence="2">Uncharacterized protein</fullName>
    </submittedName>
</protein>
<feature type="region of interest" description="Disordered" evidence="1">
    <location>
        <begin position="282"/>
        <end position="363"/>
    </location>
</feature>
<dbReference type="Proteomes" id="UP001497497">
    <property type="component" value="Unassembled WGS sequence"/>
</dbReference>
<accession>A0AAV2ICW8</accession>